<feature type="domain" description="Putative plant transposon protein" evidence="1">
    <location>
        <begin position="2"/>
        <end position="95"/>
    </location>
</feature>
<name>A0ABQ7V982_SOLTU</name>
<sequence length="228" mass="25873">MDLEWLRDTLVEPARRNRVYWPTVEGITSTDWSSNVKRWLHLVARRIRQSGNRTDGIELNVGEQIISEWKMFYRGNKKAFFLPGLITALCKRVGVSLSTLIRQASTSRSKRRTTGRASSNKAAMDSNDEALLSGALVDEDLAAVQRRLGSAFADFTPAPPSTALEVEMLRRELHQERRKGLEKDRLMELSRVEEGDFQLFTFMDEAETVLVHPEDLDSDVDTTQSEGS</sequence>
<comment type="caution">
    <text evidence="2">The sequence shown here is derived from an EMBL/GenBank/DDBJ whole genome shotgun (WGS) entry which is preliminary data.</text>
</comment>
<proteinExistence type="predicted"/>
<accession>A0ABQ7V982</accession>
<dbReference type="InterPro" id="IPR046796">
    <property type="entry name" value="Transposase_32_dom"/>
</dbReference>
<evidence type="ECO:0000313" key="2">
    <source>
        <dbReference type="EMBL" id="KAH0760561.1"/>
    </source>
</evidence>
<protein>
    <recommendedName>
        <fullName evidence="1">Putative plant transposon protein domain-containing protein</fullName>
    </recommendedName>
</protein>
<evidence type="ECO:0000313" key="3">
    <source>
        <dbReference type="Proteomes" id="UP000826656"/>
    </source>
</evidence>
<gene>
    <name evidence="2" type="ORF">KY290_016634</name>
</gene>
<organism evidence="2 3">
    <name type="scientific">Solanum tuberosum</name>
    <name type="common">Potato</name>
    <dbReference type="NCBI Taxonomy" id="4113"/>
    <lineage>
        <taxon>Eukaryota</taxon>
        <taxon>Viridiplantae</taxon>
        <taxon>Streptophyta</taxon>
        <taxon>Embryophyta</taxon>
        <taxon>Tracheophyta</taxon>
        <taxon>Spermatophyta</taxon>
        <taxon>Magnoliopsida</taxon>
        <taxon>eudicotyledons</taxon>
        <taxon>Gunneridae</taxon>
        <taxon>Pentapetalae</taxon>
        <taxon>asterids</taxon>
        <taxon>lamiids</taxon>
        <taxon>Solanales</taxon>
        <taxon>Solanaceae</taxon>
        <taxon>Solanoideae</taxon>
        <taxon>Solaneae</taxon>
        <taxon>Solanum</taxon>
    </lineage>
</organism>
<dbReference type="Proteomes" id="UP000826656">
    <property type="component" value="Unassembled WGS sequence"/>
</dbReference>
<dbReference type="Pfam" id="PF20167">
    <property type="entry name" value="Transposase_32"/>
    <property type="match status" value="1"/>
</dbReference>
<keyword evidence="3" id="KW-1185">Reference proteome</keyword>
<evidence type="ECO:0000259" key="1">
    <source>
        <dbReference type="Pfam" id="PF20167"/>
    </source>
</evidence>
<dbReference type="EMBL" id="JAIVGD010000013">
    <property type="protein sequence ID" value="KAH0760561.1"/>
    <property type="molecule type" value="Genomic_DNA"/>
</dbReference>
<reference evidence="2 3" key="1">
    <citation type="journal article" date="2021" name="bioRxiv">
        <title>Chromosome-scale and haplotype-resolved genome assembly of a tetraploid potato cultivar.</title>
        <authorList>
            <person name="Sun H."/>
            <person name="Jiao W.-B."/>
            <person name="Krause K."/>
            <person name="Campoy J.A."/>
            <person name="Goel M."/>
            <person name="Folz-Donahue K."/>
            <person name="Kukat C."/>
            <person name="Huettel B."/>
            <person name="Schneeberger K."/>
        </authorList>
    </citation>
    <scope>NUCLEOTIDE SEQUENCE [LARGE SCALE GENOMIC DNA]</scope>
    <source>
        <strain evidence="2">SolTubOtavaFocal</strain>
        <tissue evidence="2">Leaves</tissue>
    </source>
</reference>